<dbReference type="PROSITE" id="PS01156">
    <property type="entry name" value="TONB_DEPENDENT_REC_2"/>
    <property type="match status" value="1"/>
</dbReference>
<sequence length="832" mass="90772">MGRTDRHTPSAAHHAPPSANGSKYAALVRTALARATAHAVWGMALAAQPALAQQANPQPANPQEFSPQEAARTYDIPPGPLTAALKRLGLEAGILLSFSTEQTNGLQTQGVNGRHTPTSALRTLLADTGLEAVRQQNGGWLLEKRPPPPPKPEAAAPLKEAVLPVVTVRAGAERETATGPVAGYVAKRSATGTKTDTPLIEIPQSISVIGREEMEARGTQDVMEAVRYTPGVTTSTYGPDNRSWEYILLRGFDAGVTGIYRDGLGQPTFLPVYYLTEPYGLERVEVLRGPSSMVFGKGDAGGIVNRVSKQPGDRVREIEIQYGSFQRKQLAFDLGDKMSSDSDLSYRLVGLGLDSNDQDEYPDGHKLNHKRTYVAPSFRWQPNSSTSLTVFGEVLKNTTGEDPYYATANYVLTNVKVGDYSFSRMKQSQGAIGYLFETALNDAWTLRQNFRYNQIDMSRRVVWADSLGEDGHTLSRVARTWDDSVALASLDTSVQGKVQTGSVQHTVLLGVDYSDQKGETLRFIGPAPDLDLLAPVYGQDVTLPTNPLRNLTQSTRQTGLYAQDQIKFGDSWIVTLGGRQDHVRQTTDDRLNANNTRQSDRAFSGRAGITYLLGNGWAPYASYATSFLPNSGTDANSDPFKPSRGKQVEIGVKFQPAGSRAMFTAAAFDLRKTNVLTYDPTTYEERQIGKQRSRGIELEAKGELAPGLNIAAAYTRLDMKVLNSADPDEVGKTPPLVPKQSASAWLDYTLGNGLGFGGGVRYIGKRQNDEYNTTSERGVTLFDAAVHYETGPWRLALNIANLANKKYNTICYHGECYQGAERAATLTATYRF</sequence>
<evidence type="ECO:0000256" key="4">
    <source>
        <dbReference type="ARBA" id="ARBA00022452"/>
    </source>
</evidence>
<accession>A0ABV8DA46</accession>
<evidence type="ECO:0000256" key="1">
    <source>
        <dbReference type="ARBA" id="ARBA00004571"/>
    </source>
</evidence>
<dbReference type="InterPro" id="IPR039426">
    <property type="entry name" value="TonB-dep_rcpt-like"/>
</dbReference>
<dbReference type="Proteomes" id="UP001595693">
    <property type="component" value="Unassembled WGS sequence"/>
</dbReference>
<keyword evidence="20" id="KW-1185">Reference proteome</keyword>
<dbReference type="CDD" id="cd01347">
    <property type="entry name" value="ligand_gated_channel"/>
    <property type="match status" value="1"/>
</dbReference>
<dbReference type="Gene3D" id="2.170.130.10">
    <property type="entry name" value="TonB-dependent receptor, plug domain"/>
    <property type="match status" value="1"/>
</dbReference>
<feature type="compositionally biased region" description="Low complexity" evidence="17">
    <location>
        <begin position="53"/>
        <end position="63"/>
    </location>
</feature>
<dbReference type="Gene3D" id="2.40.170.20">
    <property type="entry name" value="TonB-dependent receptor, beta-barrel domain"/>
    <property type="match status" value="1"/>
</dbReference>
<proteinExistence type="inferred from homology"/>
<evidence type="ECO:0000256" key="13">
    <source>
        <dbReference type="ARBA" id="ARBA00023237"/>
    </source>
</evidence>
<evidence type="ECO:0000256" key="10">
    <source>
        <dbReference type="ARBA" id="ARBA00023077"/>
    </source>
</evidence>
<evidence type="ECO:0000256" key="3">
    <source>
        <dbReference type="ARBA" id="ARBA00022448"/>
    </source>
</evidence>
<feature type="short sequence motif" description="TonB C-terminal box" evidence="15">
    <location>
        <begin position="815"/>
        <end position="832"/>
    </location>
</feature>
<keyword evidence="3 14" id="KW-0813">Transport</keyword>
<keyword evidence="8" id="KW-0408">Iron</keyword>
<reference evidence="20" key="1">
    <citation type="journal article" date="2019" name="Int. J. Syst. Evol. Microbiol.">
        <title>The Global Catalogue of Microorganisms (GCM) 10K type strain sequencing project: providing services to taxonomists for standard genome sequencing and annotation.</title>
        <authorList>
            <consortium name="The Broad Institute Genomics Platform"/>
            <consortium name="The Broad Institute Genome Sequencing Center for Infectious Disease"/>
            <person name="Wu L."/>
            <person name="Ma J."/>
        </authorList>
    </citation>
    <scope>NUCLEOTIDE SEQUENCE [LARGE SCALE GENOMIC DNA]</scope>
    <source>
        <strain evidence="20">CCUG 2113</strain>
    </source>
</reference>
<dbReference type="InterPro" id="IPR000531">
    <property type="entry name" value="Beta-barrel_TonB"/>
</dbReference>
<evidence type="ECO:0000256" key="7">
    <source>
        <dbReference type="ARBA" id="ARBA00022729"/>
    </source>
</evidence>
<name>A0ABV8DA46_9BURK</name>
<feature type="domain" description="Secretin/TonB short N-terminal" evidence="18">
    <location>
        <begin position="94"/>
        <end position="145"/>
    </location>
</feature>
<dbReference type="Pfam" id="PF00593">
    <property type="entry name" value="TonB_dep_Rec_b-barrel"/>
    <property type="match status" value="1"/>
</dbReference>
<dbReference type="Pfam" id="PF07715">
    <property type="entry name" value="Plug"/>
    <property type="match status" value="1"/>
</dbReference>
<keyword evidence="7" id="KW-0732">Signal</keyword>
<comment type="subcellular location">
    <subcellularLocation>
        <location evidence="1 14">Cell outer membrane</location>
        <topology evidence="1 14">Multi-pass membrane protein</topology>
    </subcellularLocation>
</comment>
<dbReference type="Pfam" id="PF07660">
    <property type="entry name" value="STN"/>
    <property type="match status" value="1"/>
</dbReference>
<dbReference type="EMBL" id="JBHSAJ010000026">
    <property type="protein sequence ID" value="MFC3934900.1"/>
    <property type="molecule type" value="Genomic_DNA"/>
</dbReference>
<dbReference type="SUPFAM" id="SSF56935">
    <property type="entry name" value="Porins"/>
    <property type="match status" value="1"/>
</dbReference>
<keyword evidence="6 14" id="KW-0812">Transmembrane</keyword>
<keyword evidence="10 16" id="KW-0798">TonB box</keyword>
<dbReference type="RefSeq" id="WP_238385555.1">
    <property type="nucleotide sequence ID" value="NZ_JAMXAX010000003.1"/>
</dbReference>
<dbReference type="InterPro" id="IPR036942">
    <property type="entry name" value="Beta-barrel_TonB_sf"/>
</dbReference>
<evidence type="ECO:0000256" key="15">
    <source>
        <dbReference type="PROSITE-ProRule" id="PRU10144"/>
    </source>
</evidence>
<keyword evidence="11 14" id="KW-0472">Membrane</keyword>
<evidence type="ECO:0000256" key="2">
    <source>
        <dbReference type="ARBA" id="ARBA00009810"/>
    </source>
</evidence>
<dbReference type="InterPro" id="IPR037066">
    <property type="entry name" value="Plug_dom_sf"/>
</dbReference>
<dbReference type="NCBIfam" id="TIGR01783">
    <property type="entry name" value="TonB-siderophor"/>
    <property type="match status" value="1"/>
</dbReference>
<evidence type="ECO:0000256" key="9">
    <source>
        <dbReference type="ARBA" id="ARBA00023065"/>
    </source>
</evidence>
<dbReference type="InterPro" id="IPR010917">
    <property type="entry name" value="TonB_rcpt_CS"/>
</dbReference>
<evidence type="ECO:0000256" key="6">
    <source>
        <dbReference type="ARBA" id="ARBA00022692"/>
    </source>
</evidence>
<feature type="region of interest" description="Disordered" evidence="17">
    <location>
        <begin position="53"/>
        <end position="76"/>
    </location>
</feature>
<dbReference type="SMART" id="SM00965">
    <property type="entry name" value="STN"/>
    <property type="match status" value="1"/>
</dbReference>
<keyword evidence="12 19" id="KW-0675">Receptor</keyword>
<gene>
    <name evidence="19" type="ORF">ACFOW3_09700</name>
</gene>
<evidence type="ECO:0000256" key="5">
    <source>
        <dbReference type="ARBA" id="ARBA00022496"/>
    </source>
</evidence>
<dbReference type="PANTHER" id="PTHR32552:SF68">
    <property type="entry name" value="FERRICHROME OUTER MEMBRANE TRANSPORTER_PHAGE RECEPTOR"/>
    <property type="match status" value="1"/>
</dbReference>
<evidence type="ECO:0000256" key="8">
    <source>
        <dbReference type="ARBA" id="ARBA00023004"/>
    </source>
</evidence>
<protein>
    <submittedName>
        <fullName evidence="19">TonB-dependent siderophore receptor</fullName>
    </submittedName>
</protein>
<dbReference type="PROSITE" id="PS52016">
    <property type="entry name" value="TONB_DEPENDENT_REC_3"/>
    <property type="match status" value="1"/>
</dbReference>
<evidence type="ECO:0000313" key="20">
    <source>
        <dbReference type="Proteomes" id="UP001595693"/>
    </source>
</evidence>
<organism evidence="19 20">
    <name type="scientific">Acidovorax facilis</name>
    <dbReference type="NCBI Taxonomy" id="12917"/>
    <lineage>
        <taxon>Bacteria</taxon>
        <taxon>Pseudomonadati</taxon>
        <taxon>Pseudomonadota</taxon>
        <taxon>Betaproteobacteria</taxon>
        <taxon>Burkholderiales</taxon>
        <taxon>Comamonadaceae</taxon>
        <taxon>Acidovorax</taxon>
    </lineage>
</organism>
<evidence type="ECO:0000256" key="14">
    <source>
        <dbReference type="PROSITE-ProRule" id="PRU01360"/>
    </source>
</evidence>
<keyword evidence="5" id="KW-0410">Iron transport</keyword>
<comment type="similarity">
    <text evidence="2 14 16">Belongs to the TonB-dependent receptor family.</text>
</comment>
<dbReference type="InterPro" id="IPR011662">
    <property type="entry name" value="Secretin/TonB_short_N"/>
</dbReference>
<keyword evidence="9" id="KW-0406">Ion transport</keyword>
<evidence type="ECO:0000313" key="19">
    <source>
        <dbReference type="EMBL" id="MFC3934900.1"/>
    </source>
</evidence>
<dbReference type="Gene3D" id="3.55.50.30">
    <property type="match status" value="1"/>
</dbReference>
<dbReference type="InterPro" id="IPR012910">
    <property type="entry name" value="Plug_dom"/>
</dbReference>
<evidence type="ECO:0000256" key="16">
    <source>
        <dbReference type="RuleBase" id="RU003357"/>
    </source>
</evidence>
<evidence type="ECO:0000256" key="11">
    <source>
        <dbReference type="ARBA" id="ARBA00023136"/>
    </source>
</evidence>
<dbReference type="InterPro" id="IPR010105">
    <property type="entry name" value="TonB_sidphr_rcpt"/>
</dbReference>
<evidence type="ECO:0000256" key="17">
    <source>
        <dbReference type="SAM" id="MobiDB-lite"/>
    </source>
</evidence>
<dbReference type="PANTHER" id="PTHR32552">
    <property type="entry name" value="FERRICHROME IRON RECEPTOR-RELATED"/>
    <property type="match status" value="1"/>
</dbReference>
<keyword evidence="13 14" id="KW-0998">Cell outer membrane</keyword>
<comment type="caution">
    <text evidence="19">The sequence shown here is derived from an EMBL/GenBank/DDBJ whole genome shotgun (WGS) entry which is preliminary data.</text>
</comment>
<evidence type="ECO:0000259" key="18">
    <source>
        <dbReference type="SMART" id="SM00965"/>
    </source>
</evidence>
<evidence type="ECO:0000256" key="12">
    <source>
        <dbReference type="ARBA" id="ARBA00023170"/>
    </source>
</evidence>
<keyword evidence="4 14" id="KW-1134">Transmembrane beta strand</keyword>
<feature type="compositionally biased region" description="Low complexity" evidence="17">
    <location>
        <begin position="9"/>
        <end position="21"/>
    </location>
</feature>
<feature type="region of interest" description="Disordered" evidence="17">
    <location>
        <begin position="1"/>
        <end position="21"/>
    </location>
</feature>